<keyword evidence="3 5" id="KW-0546">Nucleotide metabolism</keyword>
<accession>M4V8N3</accession>
<dbReference type="STRING" id="1184267.A11Q_1546"/>
<dbReference type="PATRIC" id="fig|1184267.3.peg.1563"/>
<keyword evidence="2 5" id="KW-0378">Hydrolase</keyword>
<dbReference type="SUPFAM" id="SSF51283">
    <property type="entry name" value="dUTPase-like"/>
    <property type="match status" value="1"/>
</dbReference>
<proteinExistence type="inferred from homology"/>
<dbReference type="GO" id="GO:0046081">
    <property type="term" value="P:dUTP catabolic process"/>
    <property type="evidence" value="ECO:0007669"/>
    <property type="project" value="InterPro"/>
</dbReference>
<dbReference type="KEGG" id="bex:A11Q_1546"/>
<comment type="function">
    <text evidence="5">This enzyme is involved in nucleotide metabolism: it produces dUMP, the immediate precursor of thymidine nucleotides and it decreases the intracellular concentration of dUTP so that uracil cannot be incorporated into DNA.</text>
</comment>
<evidence type="ECO:0000313" key="7">
    <source>
        <dbReference type="EMBL" id="AGH95762.1"/>
    </source>
</evidence>
<dbReference type="Pfam" id="PF00692">
    <property type="entry name" value="dUTPase"/>
    <property type="match status" value="1"/>
</dbReference>
<evidence type="ECO:0000256" key="5">
    <source>
        <dbReference type="HAMAP-Rule" id="MF_00116"/>
    </source>
</evidence>
<name>M4V8N3_9BACT</name>
<dbReference type="UniPathway" id="UPA00610">
    <property type="reaction ID" value="UER00666"/>
</dbReference>
<dbReference type="HAMAP" id="MF_00116">
    <property type="entry name" value="dUTPase_bact"/>
    <property type="match status" value="1"/>
</dbReference>
<comment type="similarity">
    <text evidence="1 5">Belongs to the dUTPase family.</text>
</comment>
<protein>
    <recommendedName>
        <fullName evidence="5">Deoxyuridine 5'-triphosphate nucleotidohydrolase</fullName>
        <shortName evidence="5">dUTPase</shortName>
        <ecNumber evidence="5">3.6.1.23</ecNumber>
    </recommendedName>
    <alternativeName>
        <fullName evidence="5">dUTP pyrophosphatase</fullName>
    </alternativeName>
</protein>
<evidence type="ECO:0000259" key="6">
    <source>
        <dbReference type="Pfam" id="PF00692"/>
    </source>
</evidence>
<dbReference type="Proteomes" id="UP000012040">
    <property type="component" value="Chromosome"/>
</dbReference>
<dbReference type="OrthoDB" id="5293300at2"/>
<dbReference type="InterPro" id="IPR008181">
    <property type="entry name" value="dUTPase"/>
</dbReference>
<dbReference type="CDD" id="cd07557">
    <property type="entry name" value="trimeric_dUTPase"/>
    <property type="match status" value="1"/>
</dbReference>
<dbReference type="GO" id="GO:0006226">
    <property type="term" value="P:dUMP biosynthetic process"/>
    <property type="evidence" value="ECO:0007669"/>
    <property type="project" value="UniProtKB-UniRule"/>
</dbReference>
<comment type="cofactor">
    <cofactor evidence="5">
        <name>Mg(2+)</name>
        <dbReference type="ChEBI" id="CHEBI:18420"/>
    </cofactor>
</comment>
<dbReference type="PANTHER" id="PTHR11241:SF0">
    <property type="entry name" value="DEOXYURIDINE 5'-TRIPHOSPHATE NUCLEOTIDOHYDROLASE"/>
    <property type="match status" value="1"/>
</dbReference>
<evidence type="ECO:0000256" key="4">
    <source>
        <dbReference type="ARBA" id="ARBA00047686"/>
    </source>
</evidence>
<dbReference type="GO" id="GO:0004170">
    <property type="term" value="F:dUTP diphosphatase activity"/>
    <property type="evidence" value="ECO:0007669"/>
    <property type="project" value="UniProtKB-UniRule"/>
</dbReference>
<dbReference type="PANTHER" id="PTHR11241">
    <property type="entry name" value="DEOXYURIDINE 5'-TRIPHOSPHATE NUCLEOTIDOHYDROLASE"/>
    <property type="match status" value="1"/>
</dbReference>
<dbReference type="AlphaFoldDB" id="M4V8N3"/>
<dbReference type="InterPro" id="IPR036157">
    <property type="entry name" value="dUTPase-like_sf"/>
</dbReference>
<feature type="binding site" evidence="5">
    <location>
        <begin position="66"/>
        <end position="68"/>
    </location>
    <ligand>
        <name>substrate</name>
    </ligand>
</feature>
<evidence type="ECO:0000256" key="1">
    <source>
        <dbReference type="ARBA" id="ARBA00006581"/>
    </source>
</evidence>
<gene>
    <name evidence="5" type="primary">dut</name>
    <name evidence="7" type="ORF">A11Q_1546</name>
</gene>
<organism evidence="7 8">
    <name type="scientific">Pseudobdellovibrio exovorus JSS</name>
    <dbReference type="NCBI Taxonomy" id="1184267"/>
    <lineage>
        <taxon>Bacteria</taxon>
        <taxon>Pseudomonadati</taxon>
        <taxon>Bdellovibrionota</taxon>
        <taxon>Bdellovibrionia</taxon>
        <taxon>Bdellovibrionales</taxon>
        <taxon>Pseudobdellovibrionaceae</taxon>
        <taxon>Pseudobdellovibrio</taxon>
    </lineage>
</organism>
<dbReference type="Gene3D" id="2.70.40.10">
    <property type="match status" value="1"/>
</dbReference>
<evidence type="ECO:0000256" key="2">
    <source>
        <dbReference type="ARBA" id="ARBA00022801"/>
    </source>
</evidence>
<dbReference type="eggNOG" id="COG0756">
    <property type="taxonomic scope" value="Bacteria"/>
</dbReference>
<comment type="caution">
    <text evidence="5">Lacks conserved residue(s) required for the propagation of feature annotation.</text>
</comment>
<dbReference type="NCBIfam" id="NF001862">
    <property type="entry name" value="PRK00601.1"/>
    <property type="match status" value="1"/>
</dbReference>
<sequence length="147" mass="16049">MKVKIKKWEHYKGELPAYQSAGASGFDVRAQLSGDSITLKKGERVMIPTGLSFEIPFGYEIQSRPRSGWAAKHGLTLMNSPGTIDADYRGEVKIILVNLGQEDIVIQDQDRCAQLVICPIYQAQFEVVEELGDTARGAGGFGSTGKT</sequence>
<feature type="binding site" evidence="5">
    <location>
        <begin position="83"/>
        <end position="85"/>
    </location>
    <ligand>
        <name>substrate</name>
    </ligand>
</feature>
<feature type="binding site" evidence="5">
    <location>
        <position position="79"/>
    </location>
    <ligand>
        <name>substrate</name>
    </ligand>
</feature>
<evidence type="ECO:0000313" key="8">
    <source>
        <dbReference type="Proteomes" id="UP000012040"/>
    </source>
</evidence>
<reference evidence="7 8" key="1">
    <citation type="journal article" date="2013" name="ISME J.">
        <title>By their genes ye shall know them: genomic signatures of predatory bacteria.</title>
        <authorList>
            <person name="Pasternak Z."/>
            <person name="Pietrokovski S."/>
            <person name="Rotem O."/>
            <person name="Gophna U."/>
            <person name="Lurie-Weinberger M.N."/>
            <person name="Jurkevitch E."/>
        </authorList>
    </citation>
    <scope>NUCLEOTIDE SEQUENCE [LARGE SCALE GENOMIC DNA]</scope>
    <source>
        <strain evidence="7 8">JSS</strain>
    </source>
</reference>
<dbReference type="EC" id="3.6.1.23" evidence="5"/>
<dbReference type="InterPro" id="IPR029054">
    <property type="entry name" value="dUTPase-like"/>
</dbReference>
<comment type="pathway">
    <text evidence="5">Pyrimidine metabolism; dUMP biosynthesis; dUMP from dCTP (dUTP route): step 2/2.</text>
</comment>
<dbReference type="GO" id="GO:0000287">
    <property type="term" value="F:magnesium ion binding"/>
    <property type="evidence" value="ECO:0007669"/>
    <property type="project" value="UniProtKB-UniRule"/>
</dbReference>
<comment type="catalytic activity">
    <reaction evidence="4 5">
        <text>dUTP + H2O = dUMP + diphosphate + H(+)</text>
        <dbReference type="Rhea" id="RHEA:10248"/>
        <dbReference type="ChEBI" id="CHEBI:15377"/>
        <dbReference type="ChEBI" id="CHEBI:15378"/>
        <dbReference type="ChEBI" id="CHEBI:33019"/>
        <dbReference type="ChEBI" id="CHEBI:61555"/>
        <dbReference type="ChEBI" id="CHEBI:246422"/>
        <dbReference type="EC" id="3.6.1.23"/>
    </reaction>
</comment>
<keyword evidence="8" id="KW-1185">Reference proteome</keyword>
<dbReference type="NCBIfam" id="TIGR00576">
    <property type="entry name" value="dut"/>
    <property type="match status" value="1"/>
</dbReference>
<feature type="domain" description="dUTPase-like" evidence="6">
    <location>
        <begin position="13"/>
        <end position="145"/>
    </location>
</feature>
<dbReference type="EMBL" id="CP003537">
    <property type="protein sequence ID" value="AGH95762.1"/>
    <property type="molecule type" value="Genomic_DNA"/>
</dbReference>
<keyword evidence="5" id="KW-0460">Magnesium</keyword>
<dbReference type="RefSeq" id="WP_015470252.1">
    <property type="nucleotide sequence ID" value="NC_020813.1"/>
</dbReference>
<keyword evidence="5" id="KW-0479">Metal-binding</keyword>
<dbReference type="InterPro" id="IPR033704">
    <property type="entry name" value="dUTPase_trimeric"/>
</dbReference>
<dbReference type="HOGENOM" id="CLU_068508_1_2_7"/>
<evidence type="ECO:0000256" key="3">
    <source>
        <dbReference type="ARBA" id="ARBA00023080"/>
    </source>
</evidence>